<reference evidence="7" key="3">
    <citation type="submission" date="2025-08" db="UniProtKB">
        <authorList>
            <consortium name="RefSeq"/>
        </authorList>
    </citation>
    <scope>IDENTIFICATION</scope>
    <source>
        <strain evidence="7">CBS 342.82</strain>
    </source>
</reference>
<dbReference type="GO" id="GO:0005509">
    <property type="term" value="F:calcium ion binding"/>
    <property type="evidence" value="ECO:0007669"/>
    <property type="project" value="InterPro"/>
</dbReference>
<evidence type="ECO:0000256" key="1">
    <source>
        <dbReference type="ARBA" id="ARBA00007831"/>
    </source>
</evidence>
<dbReference type="PANTHER" id="PTHR10502">
    <property type="entry name" value="ANNEXIN"/>
    <property type="match status" value="1"/>
</dbReference>
<protein>
    <recommendedName>
        <fullName evidence="4">Annexin</fullName>
    </recommendedName>
</protein>
<dbReference type="PANTHER" id="PTHR10502:SF102">
    <property type="entry name" value="ANNEXIN B11"/>
    <property type="match status" value="1"/>
</dbReference>
<reference evidence="7" key="1">
    <citation type="submission" date="2020-01" db="EMBL/GenBank/DDBJ databases">
        <authorList>
            <consortium name="DOE Joint Genome Institute"/>
            <person name="Haridas S."/>
            <person name="Albert R."/>
            <person name="Binder M."/>
            <person name="Bloem J."/>
            <person name="Labutti K."/>
            <person name="Salamov A."/>
            <person name="Andreopoulos B."/>
            <person name="Baker S.E."/>
            <person name="Barry K."/>
            <person name="Bills G."/>
            <person name="Bluhm B.H."/>
            <person name="Cannon C."/>
            <person name="Castanera R."/>
            <person name="Culley D.E."/>
            <person name="Daum C."/>
            <person name="Ezra D."/>
            <person name="Gonzalez J.B."/>
            <person name="Henrissat B."/>
            <person name="Kuo A."/>
            <person name="Liang C."/>
            <person name="Lipzen A."/>
            <person name="Lutzoni F."/>
            <person name="Magnuson J."/>
            <person name="Mondo S."/>
            <person name="Nolan M."/>
            <person name="Ohm R."/>
            <person name="Pangilinan J."/>
            <person name="Park H.-J."/>
            <person name="Ramirez L."/>
            <person name="Alfaro M."/>
            <person name="Sun H."/>
            <person name="Tritt A."/>
            <person name="Yoshinaga Y."/>
            <person name="Zwiers L.-H."/>
            <person name="Turgeon B.G."/>
            <person name="Goodwin S.B."/>
            <person name="Spatafora J.W."/>
            <person name="Crous P.W."/>
            <person name="Grigoriev I.V."/>
        </authorList>
    </citation>
    <scope>NUCLEOTIDE SEQUENCE</scope>
    <source>
        <strain evidence="7">CBS 342.82</strain>
    </source>
</reference>
<dbReference type="GO" id="GO:0005737">
    <property type="term" value="C:cytoplasm"/>
    <property type="evidence" value="ECO:0007669"/>
    <property type="project" value="TreeGrafter"/>
</dbReference>
<evidence type="ECO:0000256" key="3">
    <source>
        <dbReference type="ARBA" id="ARBA00023216"/>
    </source>
</evidence>
<comment type="domain">
    <text evidence="4">A pair of annexin repeats may form one binding site for calcium and phospholipid.</text>
</comment>
<dbReference type="Proteomes" id="UP000504637">
    <property type="component" value="Unplaced"/>
</dbReference>
<dbReference type="PRINTS" id="PR01813">
    <property type="entry name" value="ANNEXINFUNGI"/>
</dbReference>
<dbReference type="PRINTS" id="PR00196">
    <property type="entry name" value="ANNEXIN"/>
</dbReference>
<evidence type="ECO:0000256" key="5">
    <source>
        <dbReference type="SAM" id="MobiDB-lite"/>
    </source>
</evidence>
<feature type="compositionally biased region" description="Pro residues" evidence="5">
    <location>
        <begin position="98"/>
        <end position="131"/>
    </location>
</feature>
<dbReference type="Pfam" id="PF00191">
    <property type="entry name" value="Annexin"/>
    <property type="match status" value="4"/>
</dbReference>
<feature type="compositionally biased region" description="Low complexity" evidence="5">
    <location>
        <begin position="1"/>
        <end position="30"/>
    </location>
</feature>
<organism evidence="7">
    <name type="scientific">Dissoconium aciculare CBS 342.82</name>
    <dbReference type="NCBI Taxonomy" id="1314786"/>
    <lineage>
        <taxon>Eukaryota</taxon>
        <taxon>Fungi</taxon>
        <taxon>Dikarya</taxon>
        <taxon>Ascomycota</taxon>
        <taxon>Pezizomycotina</taxon>
        <taxon>Dothideomycetes</taxon>
        <taxon>Dothideomycetidae</taxon>
        <taxon>Mycosphaerellales</taxon>
        <taxon>Dissoconiaceae</taxon>
        <taxon>Dissoconium</taxon>
    </lineage>
</organism>
<accession>A0A6J3M607</accession>
<keyword evidence="4" id="KW-0106">Calcium</keyword>
<reference evidence="7" key="2">
    <citation type="submission" date="2020-04" db="EMBL/GenBank/DDBJ databases">
        <authorList>
            <consortium name="NCBI Genome Project"/>
        </authorList>
    </citation>
    <scope>NUCLEOTIDE SEQUENCE</scope>
    <source>
        <strain evidence="7">CBS 342.82</strain>
    </source>
</reference>
<feature type="compositionally biased region" description="Low complexity" evidence="5">
    <location>
        <begin position="132"/>
        <end position="141"/>
    </location>
</feature>
<keyword evidence="2 4" id="KW-0677">Repeat</keyword>
<dbReference type="SMART" id="SM00335">
    <property type="entry name" value="ANX"/>
    <property type="match status" value="4"/>
</dbReference>
<dbReference type="GO" id="GO:0005886">
    <property type="term" value="C:plasma membrane"/>
    <property type="evidence" value="ECO:0007669"/>
    <property type="project" value="TreeGrafter"/>
</dbReference>
<dbReference type="GO" id="GO:0012506">
    <property type="term" value="C:vesicle membrane"/>
    <property type="evidence" value="ECO:0007669"/>
    <property type="project" value="TreeGrafter"/>
</dbReference>
<comment type="similarity">
    <text evidence="1 4">Belongs to the annexin family.</text>
</comment>
<evidence type="ECO:0000256" key="2">
    <source>
        <dbReference type="ARBA" id="ARBA00022737"/>
    </source>
</evidence>
<feature type="region of interest" description="Disordered" evidence="5">
    <location>
        <begin position="1"/>
        <end position="152"/>
    </location>
</feature>
<keyword evidence="3 4" id="KW-0041">Annexin</keyword>
<dbReference type="InterPro" id="IPR009117">
    <property type="entry name" value="ANX14"/>
</dbReference>
<gene>
    <name evidence="7" type="ORF">K489DRAFT_381036</name>
</gene>
<dbReference type="RefSeq" id="XP_033459323.1">
    <property type="nucleotide sequence ID" value="XM_033605020.1"/>
</dbReference>
<evidence type="ECO:0000313" key="6">
    <source>
        <dbReference type="Proteomes" id="UP000504637"/>
    </source>
</evidence>
<dbReference type="GO" id="GO:0005634">
    <property type="term" value="C:nucleus"/>
    <property type="evidence" value="ECO:0007669"/>
    <property type="project" value="TreeGrafter"/>
</dbReference>
<dbReference type="InterPro" id="IPR037104">
    <property type="entry name" value="Annexin_sf"/>
</dbReference>
<evidence type="ECO:0000313" key="7">
    <source>
        <dbReference type="RefSeq" id="XP_033459323.1"/>
    </source>
</evidence>
<evidence type="ECO:0000256" key="4">
    <source>
        <dbReference type="RuleBase" id="RU003540"/>
    </source>
</evidence>
<dbReference type="InterPro" id="IPR018252">
    <property type="entry name" value="Annexin_repeat_CS"/>
</dbReference>
<dbReference type="PROSITE" id="PS51897">
    <property type="entry name" value="ANNEXIN_2"/>
    <property type="match status" value="4"/>
</dbReference>
<dbReference type="InterPro" id="IPR001464">
    <property type="entry name" value="Annexin"/>
</dbReference>
<dbReference type="GeneID" id="54362820"/>
<dbReference type="GO" id="GO:0005544">
    <property type="term" value="F:calcium-dependent phospholipid binding"/>
    <property type="evidence" value="ECO:0007669"/>
    <property type="project" value="UniProtKB-KW"/>
</dbReference>
<dbReference type="PROSITE" id="PS00223">
    <property type="entry name" value="ANNEXIN_1"/>
    <property type="match status" value="1"/>
</dbReference>
<name>A0A6J3M607_9PEZI</name>
<keyword evidence="4" id="KW-0111">Calcium/phospholipid-binding</keyword>
<dbReference type="OrthoDB" id="37886at2759"/>
<keyword evidence="6" id="KW-1185">Reference proteome</keyword>
<sequence length="457" mass="49860">MSYYPQGQPPYQQQQQQQQQPYPPQGYHNQGPPPPQQMNHSAYPPPNQPYGQQPGYGQPQGYGQQPGYGQPQGYGQPPPGPYGPPQGQYGPPQGQYGAPPPPSHHGAPPPSHHGAPPPGPYGPPGGPPYAAAPPTSASPGYIPGQQSHADMSRAADDLRAAMKGFGTDELTLIRVLAPMGPLEIASVKAAYQGRHRRDLMKDVHGETSNHLRETLEAVLRGPLDQDCHTLHSAVKGLGTKESAMNEVLLARSNADMHAIKARYQQLYGRSLEADVRGDLSMKTERLFDMVMAARRAEDTAPVLPHDTDRDVRDIYAATEARAGADQMTVCAILTARSAGQLRAVAAAYRARYQRPLAEVLRKEFSGHMEDALLHILSAAEDPAAHDAHLMEAAMKGLGTKDAMLLRRVVVVHWDRDRLGQCKGAYRHHYGRDLVQRVRDETSGDYQKLLVACLGERV</sequence>
<feature type="compositionally biased region" description="Gly residues" evidence="5">
    <location>
        <begin position="58"/>
        <end position="72"/>
    </location>
</feature>
<dbReference type="InterPro" id="IPR018502">
    <property type="entry name" value="Annexin_repeat"/>
</dbReference>
<dbReference type="GO" id="GO:0001786">
    <property type="term" value="F:phosphatidylserine binding"/>
    <property type="evidence" value="ECO:0007669"/>
    <property type="project" value="TreeGrafter"/>
</dbReference>
<feature type="compositionally biased region" description="Low complexity" evidence="5">
    <location>
        <begin position="85"/>
        <end position="97"/>
    </location>
</feature>
<proteinExistence type="inferred from homology"/>
<dbReference type="Gene3D" id="1.10.220.10">
    <property type="entry name" value="Annexin"/>
    <property type="match status" value="4"/>
</dbReference>
<dbReference type="AlphaFoldDB" id="A0A6J3M607"/>
<dbReference type="SUPFAM" id="SSF47874">
    <property type="entry name" value="Annexin"/>
    <property type="match status" value="1"/>
</dbReference>